<dbReference type="EMBL" id="CP000319">
    <property type="protein sequence ID" value="ABE62945.1"/>
    <property type="molecule type" value="Genomic_DNA"/>
</dbReference>
<evidence type="ECO:0000313" key="1">
    <source>
        <dbReference type="EMBL" id="ABE62945.1"/>
    </source>
</evidence>
<dbReference type="eggNOG" id="ENOG5032VB1">
    <property type="taxonomic scope" value="Bacteria"/>
</dbReference>
<dbReference type="STRING" id="323097.Nham_2149"/>
<protein>
    <submittedName>
        <fullName evidence="1">Uncharacterized protein</fullName>
    </submittedName>
</protein>
<dbReference type="Proteomes" id="UP000001953">
    <property type="component" value="Chromosome"/>
</dbReference>
<dbReference type="OrthoDB" id="7605215at2"/>
<dbReference type="AlphaFoldDB" id="Q1QLF2"/>
<name>Q1QLF2_NITHX</name>
<organism evidence="1 2">
    <name type="scientific">Nitrobacter hamburgensis (strain DSM 10229 / NCIMB 13809 / X14)</name>
    <dbReference type="NCBI Taxonomy" id="323097"/>
    <lineage>
        <taxon>Bacteria</taxon>
        <taxon>Pseudomonadati</taxon>
        <taxon>Pseudomonadota</taxon>
        <taxon>Alphaproteobacteria</taxon>
        <taxon>Hyphomicrobiales</taxon>
        <taxon>Nitrobacteraceae</taxon>
        <taxon>Nitrobacter</taxon>
    </lineage>
</organism>
<reference evidence="1 2" key="1">
    <citation type="submission" date="2006-03" db="EMBL/GenBank/DDBJ databases">
        <title>Complete sequence of chromosome of Nitrobacter hamburgensis X14.</title>
        <authorList>
            <consortium name="US DOE Joint Genome Institute"/>
            <person name="Copeland A."/>
            <person name="Lucas S."/>
            <person name="Lapidus A."/>
            <person name="Barry K."/>
            <person name="Detter J.C."/>
            <person name="Glavina del Rio T."/>
            <person name="Hammon N."/>
            <person name="Israni S."/>
            <person name="Dalin E."/>
            <person name="Tice H."/>
            <person name="Pitluck S."/>
            <person name="Chain P."/>
            <person name="Malfatti S."/>
            <person name="Shin M."/>
            <person name="Vergez L."/>
            <person name="Schmutz J."/>
            <person name="Larimer F."/>
            <person name="Land M."/>
            <person name="Hauser L."/>
            <person name="Kyrpides N."/>
            <person name="Ivanova N."/>
            <person name="Ward B."/>
            <person name="Arp D."/>
            <person name="Klotz M."/>
            <person name="Stein L."/>
            <person name="O'Mullan G."/>
            <person name="Starkenburg S."/>
            <person name="Sayavedra L."/>
            <person name="Poret-Peterson A.T."/>
            <person name="Gentry M.E."/>
            <person name="Bruce D."/>
            <person name="Richardson P."/>
        </authorList>
    </citation>
    <scope>NUCLEOTIDE SEQUENCE [LARGE SCALE GENOMIC DNA]</scope>
    <source>
        <strain evidence="2">DSM 10229 / NCIMB 13809 / X14</strain>
    </source>
</reference>
<accession>Q1QLF2</accession>
<proteinExistence type="predicted"/>
<dbReference type="HOGENOM" id="CLU_1585380_0_0_5"/>
<dbReference type="KEGG" id="nha:Nham_2149"/>
<sequence length="176" mass="19581">MYVTADHIDEAAPTTYLNTSPALPMGDVAWQRIEGWINWRYTPRTVTWFVNGCGYFEPNRFPYAITGTEVWSNRAKVWEITTLDPSPRGGFYLPCTGPWKITATVGGGSPAPVVPPLVLEAWKRLATYLDSKTGTPGANRERIEAGSIRLDVMRDPAWMANAMRDSGAADLLRGFR</sequence>
<dbReference type="RefSeq" id="WP_011510623.1">
    <property type="nucleotide sequence ID" value="NC_007964.1"/>
</dbReference>
<evidence type="ECO:0000313" key="2">
    <source>
        <dbReference type="Proteomes" id="UP000001953"/>
    </source>
</evidence>
<keyword evidence="2" id="KW-1185">Reference proteome</keyword>
<gene>
    <name evidence="1" type="ordered locus">Nham_2149</name>
</gene>